<sequence>VSTVQERDPGELMILTWKAVHRILGSFVNRSTISFSHKLLAYKPCKLHMHNLLDQGREQILHLNFEDVHQLSLLLKVASGSSFSEESIEEAVK</sequence>
<evidence type="ECO:0000313" key="2">
    <source>
        <dbReference type="Proteomes" id="UP000824469"/>
    </source>
</evidence>
<dbReference type="EMBL" id="JAHRHJ020000008">
    <property type="protein sequence ID" value="KAH9306128.1"/>
    <property type="molecule type" value="Genomic_DNA"/>
</dbReference>
<comment type="caution">
    <text evidence="1">The sequence shown here is derived from an EMBL/GenBank/DDBJ whole genome shotgun (WGS) entry which is preliminary data.</text>
</comment>
<organism evidence="1 2">
    <name type="scientific">Taxus chinensis</name>
    <name type="common">Chinese yew</name>
    <name type="synonym">Taxus wallichiana var. chinensis</name>
    <dbReference type="NCBI Taxonomy" id="29808"/>
    <lineage>
        <taxon>Eukaryota</taxon>
        <taxon>Viridiplantae</taxon>
        <taxon>Streptophyta</taxon>
        <taxon>Embryophyta</taxon>
        <taxon>Tracheophyta</taxon>
        <taxon>Spermatophyta</taxon>
        <taxon>Pinopsida</taxon>
        <taxon>Pinidae</taxon>
        <taxon>Conifers II</taxon>
        <taxon>Cupressales</taxon>
        <taxon>Taxaceae</taxon>
        <taxon>Taxus</taxon>
    </lineage>
</organism>
<protein>
    <submittedName>
        <fullName evidence="1">Uncharacterized protein</fullName>
    </submittedName>
</protein>
<keyword evidence="2" id="KW-1185">Reference proteome</keyword>
<accession>A0AA38FMN5</accession>
<feature type="non-terminal residue" evidence="1">
    <location>
        <position position="1"/>
    </location>
</feature>
<name>A0AA38FMN5_TAXCH</name>
<gene>
    <name evidence="1" type="ORF">KI387_010532</name>
</gene>
<evidence type="ECO:0000313" key="1">
    <source>
        <dbReference type="EMBL" id="KAH9306128.1"/>
    </source>
</evidence>
<dbReference type="AlphaFoldDB" id="A0AA38FMN5"/>
<proteinExistence type="predicted"/>
<dbReference type="Proteomes" id="UP000824469">
    <property type="component" value="Unassembled WGS sequence"/>
</dbReference>
<feature type="non-terminal residue" evidence="1">
    <location>
        <position position="93"/>
    </location>
</feature>
<reference evidence="1 2" key="1">
    <citation type="journal article" date="2021" name="Nat. Plants">
        <title>The Taxus genome provides insights into paclitaxel biosynthesis.</title>
        <authorList>
            <person name="Xiong X."/>
            <person name="Gou J."/>
            <person name="Liao Q."/>
            <person name="Li Y."/>
            <person name="Zhou Q."/>
            <person name="Bi G."/>
            <person name="Li C."/>
            <person name="Du R."/>
            <person name="Wang X."/>
            <person name="Sun T."/>
            <person name="Guo L."/>
            <person name="Liang H."/>
            <person name="Lu P."/>
            <person name="Wu Y."/>
            <person name="Zhang Z."/>
            <person name="Ro D.K."/>
            <person name="Shang Y."/>
            <person name="Huang S."/>
            <person name="Yan J."/>
        </authorList>
    </citation>
    <scope>NUCLEOTIDE SEQUENCE [LARGE SCALE GENOMIC DNA]</scope>
    <source>
        <strain evidence="1">Ta-2019</strain>
    </source>
</reference>